<dbReference type="Proteomes" id="UP001596113">
    <property type="component" value="Unassembled WGS sequence"/>
</dbReference>
<sequence>MSFILDMIDSLKWLTVWEMVLGAIDFFVLLRYALPVIGDRRWLDFIPGAGVLVALLSFLNGDSSLLALLFYASSAILFICTAGRLLKSTKKPMSPKRRITMAAVGLLGVSPVLLALFMAGEVRYNPVSDFSHKSYSEAFVAMNERLSVEYPFGDWKKIDWEETRKRYEPLFAKAEKDKDSTLYYKTLRDYLFSFRDGHIRIENDRLYENNEAFRRKVGGGVGISALRLDNGNVVVCLVLPGSPADKAGIELGAVIVSWDGKAAREALEQTTWSEKPMATEGEKLYQQGRFMTRSPIGKQVRTEWRNPGKDDVESATLTAYDDQYETLKRTTVKLKKEELPVEGRIVGKDYGYIKIRYFLPGEKQSDPAKELEKLLLEFQKKKIKGLVLDLRDNPGGDDDMVANMAGHFVSEKRIYEYVSYYNRYTGDFRINRVETRTVKPSKVNYSGKIAVLVNHNTGSSGEGLPLFLKGLPNVRIVGFTSTNGSFGVVSAPIEMKMPGGFTVRFPDGRSLNRDKTIQGDSDDRGIGGAAPDLVVPMDDRTFRTTVIDGQDAELNVAMAFLENG</sequence>
<feature type="transmembrane region" description="Helical" evidence="1">
    <location>
        <begin position="98"/>
        <end position="119"/>
    </location>
</feature>
<evidence type="ECO:0000313" key="3">
    <source>
        <dbReference type="EMBL" id="MFC5404850.1"/>
    </source>
</evidence>
<dbReference type="InterPro" id="IPR029045">
    <property type="entry name" value="ClpP/crotonase-like_dom_sf"/>
</dbReference>
<evidence type="ECO:0000259" key="2">
    <source>
        <dbReference type="SMART" id="SM00245"/>
    </source>
</evidence>
<dbReference type="InterPro" id="IPR005151">
    <property type="entry name" value="Tail-specific_protease"/>
</dbReference>
<comment type="caution">
    <text evidence="3">The sequence shown here is derived from an EMBL/GenBank/DDBJ whole genome shotgun (WGS) entry which is preliminary data.</text>
</comment>
<feature type="transmembrane region" description="Helical" evidence="1">
    <location>
        <begin position="12"/>
        <end position="30"/>
    </location>
</feature>
<dbReference type="Gene3D" id="3.90.226.10">
    <property type="entry name" value="2-enoyl-CoA Hydratase, Chain A, domain 1"/>
    <property type="match status" value="1"/>
</dbReference>
<evidence type="ECO:0000256" key="1">
    <source>
        <dbReference type="SAM" id="Phobius"/>
    </source>
</evidence>
<keyword evidence="1" id="KW-0472">Membrane</keyword>
<dbReference type="PANTHER" id="PTHR32060">
    <property type="entry name" value="TAIL-SPECIFIC PROTEASE"/>
    <property type="match status" value="1"/>
</dbReference>
<keyword evidence="4" id="KW-1185">Reference proteome</keyword>
<dbReference type="Gene3D" id="2.30.42.10">
    <property type="match status" value="1"/>
</dbReference>
<dbReference type="SUPFAM" id="SSF52096">
    <property type="entry name" value="ClpP/crotonase"/>
    <property type="match status" value="1"/>
</dbReference>
<protein>
    <submittedName>
        <fullName evidence="3">S41 family peptidase</fullName>
    </submittedName>
</protein>
<feature type="domain" description="Tail specific protease" evidence="2">
    <location>
        <begin position="310"/>
        <end position="536"/>
    </location>
</feature>
<reference evidence="4" key="1">
    <citation type="journal article" date="2019" name="Int. J. Syst. Evol. Microbiol.">
        <title>The Global Catalogue of Microorganisms (GCM) 10K type strain sequencing project: providing services to taxonomists for standard genome sequencing and annotation.</title>
        <authorList>
            <consortium name="The Broad Institute Genomics Platform"/>
            <consortium name="The Broad Institute Genome Sequencing Center for Infectious Disease"/>
            <person name="Wu L."/>
            <person name="Ma J."/>
        </authorList>
    </citation>
    <scope>NUCLEOTIDE SEQUENCE [LARGE SCALE GENOMIC DNA]</scope>
    <source>
        <strain evidence="4">CGMCC 1.18575</strain>
    </source>
</reference>
<evidence type="ECO:0000313" key="4">
    <source>
        <dbReference type="Proteomes" id="UP001596113"/>
    </source>
</evidence>
<dbReference type="Pfam" id="PF03572">
    <property type="entry name" value="Peptidase_S41"/>
    <property type="match status" value="1"/>
</dbReference>
<keyword evidence="1" id="KW-0812">Transmembrane</keyword>
<dbReference type="SUPFAM" id="SSF50156">
    <property type="entry name" value="PDZ domain-like"/>
    <property type="match status" value="1"/>
</dbReference>
<feature type="transmembrane region" description="Helical" evidence="1">
    <location>
        <begin position="42"/>
        <end position="59"/>
    </location>
</feature>
<dbReference type="SMART" id="SM00245">
    <property type="entry name" value="TSPc"/>
    <property type="match status" value="1"/>
</dbReference>
<dbReference type="InterPro" id="IPR036034">
    <property type="entry name" value="PDZ_sf"/>
</dbReference>
<gene>
    <name evidence="3" type="ORF">ACFPOF_19085</name>
</gene>
<dbReference type="RefSeq" id="WP_378135511.1">
    <property type="nucleotide sequence ID" value="NZ_JBHSMI010000028.1"/>
</dbReference>
<feature type="transmembrane region" description="Helical" evidence="1">
    <location>
        <begin position="65"/>
        <end position="86"/>
    </location>
</feature>
<keyword evidence="1" id="KW-1133">Transmembrane helix</keyword>
<proteinExistence type="predicted"/>
<dbReference type="PANTHER" id="PTHR32060:SF22">
    <property type="entry name" value="CARBOXYL-TERMINAL-PROCESSING PEPTIDASE 3, CHLOROPLASTIC"/>
    <property type="match status" value="1"/>
</dbReference>
<accession>A0ABW0HWX4</accession>
<organism evidence="3 4">
    <name type="scientific">Cohnella soli</name>
    <dbReference type="NCBI Taxonomy" id="425005"/>
    <lineage>
        <taxon>Bacteria</taxon>
        <taxon>Bacillati</taxon>
        <taxon>Bacillota</taxon>
        <taxon>Bacilli</taxon>
        <taxon>Bacillales</taxon>
        <taxon>Paenibacillaceae</taxon>
        <taxon>Cohnella</taxon>
    </lineage>
</organism>
<name>A0ABW0HWX4_9BACL</name>
<dbReference type="EMBL" id="JBHSMI010000028">
    <property type="protein sequence ID" value="MFC5404850.1"/>
    <property type="molecule type" value="Genomic_DNA"/>
</dbReference>
<dbReference type="Gene3D" id="3.30.750.44">
    <property type="match status" value="1"/>
</dbReference>